<dbReference type="AlphaFoldDB" id="A0AAV4T329"/>
<dbReference type="Proteomes" id="UP001054945">
    <property type="component" value="Unassembled WGS sequence"/>
</dbReference>
<proteinExistence type="predicted"/>
<sequence>MNSPSHIVEIVNRRVLREKLNLMVNGTCQNVFSSVGMGRLVKLVIQTQHFVPSAWKSTLRVGVCEKYAKPRLRMLLCFTNKCTFHAPLVQ</sequence>
<comment type="caution">
    <text evidence="1">The sequence shown here is derived from an EMBL/GenBank/DDBJ whole genome shotgun (WGS) entry which is preliminary data.</text>
</comment>
<evidence type="ECO:0000313" key="1">
    <source>
        <dbReference type="EMBL" id="GIY39751.1"/>
    </source>
</evidence>
<accession>A0AAV4T329</accession>
<dbReference type="EMBL" id="BPLR01010503">
    <property type="protein sequence ID" value="GIY39751.1"/>
    <property type="molecule type" value="Genomic_DNA"/>
</dbReference>
<organism evidence="1 2">
    <name type="scientific">Caerostris extrusa</name>
    <name type="common">Bark spider</name>
    <name type="synonym">Caerostris bankana</name>
    <dbReference type="NCBI Taxonomy" id="172846"/>
    <lineage>
        <taxon>Eukaryota</taxon>
        <taxon>Metazoa</taxon>
        <taxon>Ecdysozoa</taxon>
        <taxon>Arthropoda</taxon>
        <taxon>Chelicerata</taxon>
        <taxon>Arachnida</taxon>
        <taxon>Araneae</taxon>
        <taxon>Araneomorphae</taxon>
        <taxon>Entelegynae</taxon>
        <taxon>Araneoidea</taxon>
        <taxon>Araneidae</taxon>
        <taxon>Caerostris</taxon>
    </lineage>
</organism>
<reference evidence="1 2" key="1">
    <citation type="submission" date="2021-06" db="EMBL/GenBank/DDBJ databases">
        <title>Caerostris extrusa draft genome.</title>
        <authorList>
            <person name="Kono N."/>
            <person name="Arakawa K."/>
        </authorList>
    </citation>
    <scope>NUCLEOTIDE SEQUENCE [LARGE SCALE GENOMIC DNA]</scope>
</reference>
<name>A0AAV4T329_CAEEX</name>
<keyword evidence="2" id="KW-1185">Reference proteome</keyword>
<gene>
    <name evidence="1" type="ORF">CEXT_647801</name>
</gene>
<evidence type="ECO:0000313" key="2">
    <source>
        <dbReference type="Proteomes" id="UP001054945"/>
    </source>
</evidence>
<protein>
    <submittedName>
        <fullName evidence="1">Uncharacterized protein</fullName>
    </submittedName>
</protein>